<dbReference type="Pfam" id="PF01266">
    <property type="entry name" value="DAO"/>
    <property type="match status" value="1"/>
</dbReference>
<dbReference type="AlphaFoldDB" id="A0A172Z5W1"/>
<dbReference type="InterPro" id="IPR050223">
    <property type="entry name" value="D-isomer_2-hydroxyacid_DH"/>
</dbReference>
<dbReference type="InterPro" id="IPR006140">
    <property type="entry name" value="D-isomer_DH_NAD-bd"/>
</dbReference>
<feature type="domain" description="D-isomer specific 2-hydroxyacid dehydrogenase NAD-binding" evidence="4">
    <location>
        <begin position="139"/>
        <end position="258"/>
    </location>
</feature>
<protein>
    <submittedName>
        <fullName evidence="5">FAD dependent oxidoreductase</fullName>
    </submittedName>
</protein>
<evidence type="ECO:0000259" key="3">
    <source>
        <dbReference type="Pfam" id="PF01266"/>
    </source>
</evidence>
<dbReference type="SUPFAM" id="SSF51735">
    <property type="entry name" value="NAD(P)-binding Rossmann-fold domains"/>
    <property type="match status" value="1"/>
</dbReference>
<dbReference type="KEGG" id="panr:A7J50_4196"/>
<gene>
    <name evidence="5" type="ORF">A7J50_4196</name>
</gene>
<dbReference type="Pfam" id="PF02826">
    <property type="entry name" value="2-Hacid_dh_C"/>
    <property type="match status" value="1"/>
</dbReference>
<dbReference type="InterPro" id="IPR036291">
    <property type="entry name" value="NAD(P)-bd_dom_sf"/>
</dbReference>
<dbReference type="SUPFAM" id="SSF51971">
    <property type="entry name" value="Nucleotide-binding domain"/>
    <property type="match status" value="1"/>
</dbReference>
<keyword evidence="1" id="KW-0560">Oxidoreductase</keyword>
<dbReference type="GO" id="GO:0030267">
    <property type="term" value="F:glyoxylate reductase (NADPH) activity"/>
    <property type="evidence" value="ECO:0007669"/>
    <property type="project" value="TreeGrafter"/>
</dbReference>
<proteinExistence type="predicted"/>
<feature type="domain" description="FAD dependent oxidoreductase" evidence="3">
    <location>
        <begin position="341"/>
        <end position="683"/>
    </location>
</feature>
<dbReference type="Gene3D" id="3.40.50.720">
    <property type="entry name" value="NAD(P)-binding Rossmann-like Domain"/>
    <property type="match status" value="2"/>
</dbReference>
<dbReference type="InterPro" id="IPR006076">
    <property type="entry name" value="FAD-dep_OxRdtase"/>
</dbReference>
<dbReference type="PATRIC" id="fig|219572.3.peg.4314"/>
<sequence>MVLSSVPPVTTSLIATTEIILHIAPVSKGWKADAPRNVVFFPPTLTRQALLLQIGLLRPSMLIVADQTIDAEVIDQWRTSHPFGELYLVRRGTSLDKVRLDLCHANNIRVVNTPGVNAPHVAAYIAHWLTMSDGSIPHEVCVLGYGNVGKALVKLLLDRDPNVRIKVLGRFGRTPDTVGNASSESRVSFFVDWLEALQGACAVAVCVSLNDESAHRIDRALIQCMHKQARLVCVAKPGVFSDDALQALATAQDIQLVLDYGPATLDAFRIRTQALGCSVSTWCKPATLTTQAATTQACNRDLDYAVAVQLSLIALRGLVSRKLAQSLMIPSQQVYAGAPRVSIIGRGINGLLQAVMLRLANYQVTVFGGNQQSDGASHKQVNMRHLSATETTAKPLNNDYLTPGNQYLAVECNRAGIELFEKLLADNPSLARFARSRIVRAYRDDATGIEAAIREQRDIENRPWPSGKPGGELAEINQLQFQARYAMPGIGRAIEVSGYDLEFVPLKDEIEALLQRSGVQFLPQRLNPIQIADLSREHFVVTAMGVEEPEAVAIIGWFFKLRAVGDEGAGIRGLKLQYDLPIGVMNCRLDGEFILVSGGQVPADSSPENKASILAACLAAVARHFPNAYRRAIERGDLQVIECARPGTVDGLSIVYWSAYNRIVAGATYAAGTTQGLVWASLVQELICARAPA</sequence>
<organism evidence="5 6">
    <name type="scientific">Pseudomonas antarctica</name>
    <dbReference type="NCBI Taxonomy" id="219572"/>
    <lineage>
        <taxon>Bacteria</taxon>
        <taxon>Pseudomonadati</taxon>
        <taxon>Pseudomonadota</taxon>
        <taxon>Gammaproteobacteria</taxon>
        <taxon>Pseudomonadales</taxon>
        <taxon>Pseudomonadaceae</taxon>
        <taxon>Pseudomonas</taxon>
    </lineage>
</organism>
<dbReference type="GO" id="GO:0016618">
    <property type="term" value="F:hydroxypyruvate reductase [NAD(P)H] activity"/>
    <property type="evidence" value="ECO:0007669"/>
    <property type="project" value="TreeGrafter"/>
</dbReference>
<keyword evidence="2" id="KW-0520">NAD</keyword>
<dbReference type="GO" id="GO:0051287">
    <property type="term" value="F:NAD binding"/>
    <property type="evidence" value="ECO:0007669"/>
    <property type="project" value="InterPro"/>
</dbReference>
<evidence type="ECO:0000259" key="4">
    <source>
        <dbReference type="Pfam" id="PF02826"/>
    </source>
</evidence>
<dbReference type="STRING" id="219572.A7J50_4196"/>
<dbReference type="PANTHER" id="PTHR10996:SF277">
    <property type="entry name" value="GLYOXYLATE REDUCTASE_HYDROXYPYRUVATE REDUCTASE"/>
    <property type="match status" value="1"/>
</dbReference>
<dbReference type="PANTHER" id="PTHR10996">
    <property type="entry name" value="2-HYDROXYACID DEHYDROGENASE-RELATED"/>
    <property type="match status" value="1"/>
</dbReference>
<dbReference type="RefSeq" id="WP_064453526.1">
    <property type="nucleotide sequence ID" value="NZ_CP015600.1"/>
</dbReference>
<evidence type="ECO:0000256" key="1">
    <source>
        <dbReference type="ARBA" id="ARBA00023002"/>
    </source>
</evidence>
<name>A0A172Z5W1_9PSED</name>
<evidence type="ECO:0000313" key="6">
    <source>
        <dbReference type="Proteomes" id="UP000077829"/>
    </source>
</evidence>
<dbReference type="GO" id="GO:0005829">
    <property type="term" value="C:cytosol"/>
    <property type="evidence" value="ECO:0007669"/>
    <property type="project" value="TreeGrafter"/>
</dbReference>
<dbReference type="SUPFAM" id="SSF52283">
    <property type="entry name" value="Formate/glycerate dehydrogenase catalytic domain-like"/>
    <property type="match status" value="1"/>
</dbReference>
<accession>A0A172Z5W1</accession>
<reference evidence="5 6" key="1">
    <citation type="submission" date="2016-05" db="EMBL/GenBank/DDBJ databases">
        <title>Complete genome sequence of Pseudomonas antarctica PAMC 27494.</title>
        <authorList>
            <person name="Lee J."/>
        </authorList>
    </citation>
    <scope>NUCLEOTIDE SEQUENCE [LARGE SCALE GENOMIC DNA]</scope>
    <source>
        <strain evidence="5 6">PAMC 27494</strain>
    </source>
</reference>
<evidence type="ECO:0000256" key="2">
    <source>
        <dbReference type="ARBA" id="ARBA00023027"/>
    </source>
</evidence>
<dbReference type="Proteomes" id="UP000077829">
    <property type="component" value="Chromosome"/>
</dbReference>
<evidence type="ECO:0000313" key="5">
    <source>
        <dbReference type="EMBL" id="ANF87556.1"/>
    </source>
</evidence>
<dbReference type="EMBL" id="CP015600">
    <property type="protein sequence ID" value="ANF87556.1"/>
    <property type="molecule type" value="Genomic_DNA"/>
</dbReference>